<dbReference type="Pfam" id="PF13740">
    <property type="entry name" value="ACT_6"/>
    <property type="match status" value="1"/>
</dbReference>
<dbReference type="AlphaFoldDB" id="A0A7J7IMI5"/>
<protein>
    <submittedName>
        <fullName evidence="1">Uncharacterized protein</fullName>
    </submittedName>
</protein>
<dbReference type="InterPro" id="IPR045865">
    <property type="entry name" value="ACT-like_dom_sf"/>
</dbReference>
<dbReference type="InterPro" id="IPR050990">
    <property type="entry name" value="UPF0237/GcvR_regulator"/>
</dbReference>
<gene>
    <name evidence="1" type="ORF">F1559_004308</name>
</gene>
<dbReference type="PANTHER" id="PTHR34875">
    <property type="entry name" value="UPF0237 PROTEIN MJ1558"/>
    <property type="match status" value="1"/>
</dbReference>
<sequence>MYVVTLNGADRRGIVHRFTAEVANHGGNFEESRMVRLGGEFVVMSLLTIPESRVHELRDAVQRAFPDYAVTCRETREEPVVEKDVRTLLVSVEGPDQRGIIRSLTEALVPFQAHIESMETETVSAPFAGWPLFRPKGACFRAALCLRRVGGRGTGPRCRGEIGYAG</sequence>
<name>A0A7J7IMI5_9RHOD</name>
<proteinExistence type="predicted"/>
<dbReference type="OrthoDB" id="5345392at2759"/>
<organism evidence="1 2">
    <name type="scientific">Cyanidiococcus yangmingshanensis</name>
    <dbReference type="NCBI Taxonomy" id="2690220"/>
    <lineage>
        <taxon>Eukaryota</taxon>
        <taxon>Rhodophyta</taxon>
        <taxon>Bangiophyceae</taxon>
        <taxon>Cyanidiales</taxon>
        <taxon>Cyanidiaceae</taxon>
        <taxon>Cyanidiococcus</taxon>
    </lineage>
</organism>
<dbReference type="EMBL" id="VWRR01000005">
    <property type="protein sequence ID" value="KAF6003950.1"/>
    <property type="molecule type" value="Genomic_DNA"/>
</dbReference>
<dbReference type="Proteomes" id="UP000530660">
    <property type="component" value="Unassembled WGS sequence"/>
</dbReference>
<dbReference type="Gene3D" id="3.30.70.260">
    <property type="match status" value="2"/>
</dbReference>
<dbReference type="PANTHER" id="PTHR34875:SF6">
    <property type="entry name" value="UPF0237 PROTEIN MJ1558"/>
    <property type="match status" value="1"/>
</dbReference>
<reference evidence="1 2" key="1">
    <citation type="journal article" date="2020" name="J. Phycol.">
        <title>Comparative genome analysis reveals Cyanidiococcus gen. nov., a new extremophilic red algal genus sister to Cyanidioschyzon (Cyanidioschyzonaceae, Rhodophyta).</title>
        <authorList>
            <person name="Liu S.-L."/>
            <person name="Chiang Y.-R."/>
            <person name="Yoon H.S."/>
            <person name="Fu H.-Y."/>
        </authorList>
    </citation>
    <scope>NUCLEOTIDE SEQUENCE [LARGE SCALE GENOMIC DNA]</scope>
    <source>
        <strain evidence="1 2">THAL066</strain>
    </source>
</reference>
<dbReference type="SUPFAM" id="SSF55021">
    <property type="entry name" value="ACT-like"/>
    <property type="match status" value="2"/>
</dbReference>
<evidence type="ECO:0000313" key="1">
    <source>
        <dbReference type="EMBL" id="KAF6003950.1"/>
    </source>
</evidence>
<comment type="caution">
    <text evidence="1">The sequence shown here is derived from an EMBL/GenBank/DDBJ whole genome shotgun (WGS) entry which is preliminary data.</text>
</comment>
<evidence type="ECO:0000313" key="2">
    <source>
        <dbReference type="Proteomes" id="UP000530660"/>
    </source>
</evidence>
<accession>A0A7J7IMI5</accession>
<keyword evidence="2" id="KW-1185">Reference proteome</keyword>